<evidence type="ECO:0000256" key="2">
    <source>
        <dbReference type="ARBA" id="ARBA00022884"/>
    </source>
</evidence>
<dbReference type="RefSeq" id="WP_257770663.1">
    <property type="nucleotide sequence ID" value="NZ_CP102480.1"/>
</dbReference>
<reference evidence="9" key="1">
    <citation type="submission" date="2022-08" db="EMBL/GenBank/DDBJ databases">
        <title>Nisaea acidiphila sp. nov., isolated from a marine algal debris and emended description of the genus Nisaea Urios et al. 2008.</title>
        <authorList>
            <person name="Kwon K."/>
        </authorList>
    </citation>
    <scope>NUCLEOTIDE SEQUENCE</scope>
    <source>
        <strain evidence="9">MEBiC11861</strain>
    </source>
</reference>
<evidence type="ECO:0000259" key="8">
    <source>
        <dbReference type="Pfam" id="PF14693"/>
    </source>
</evidence>
<dbReference type="InterPro" id="IPR037121">
    <property type="entry name" value="Ribosomal_bL25_C"/>
</dbReference>
<dbReference type="InterPro" id="IPR020056">
    <property type="entry name" value="Rbsml_bL25/Gln-tRNA_synth_N"/>
</dbReference>
<dbReference type="HAMAP" id="MF_01334">
    <property type="entry name" value="Ribosomal_bL25_CTC"/>
    <property type="match status" value="1"/>
</dbReference>
<evidence type="ECO:0000259" key="7">
    <source>
        <dbReference type="Pfam" id="PF01386"/>
    </source>
</evidence>
<dbReference type="HAMAP" id="MF_01336">
    <property type="entry name" value="Ribosomal_bL25"/>
    <property type="match status" value="1"/>
</dbReference>
<dbReference type="Pfam" id="PF01386">
    <property type="entry name" value="Ribosomal_L25p"/>
    <property type="match status" value="1"/>
</dbReference>
<keyword evidence="10" id="KW-1185">Reference proteome</keyword>
<sequence length="217" mass="23415">MSDVIELSAQTRDRVGKGSARAARRAGLIPAVIYGDKKDPVSVTLEERTLTKQLHQSGFFSTLIDLEVDGKKHRVLARDVQLHPVTDRPEHVDFLRVSASSTITVAVPVEFINEDKCPGLKAGGVLNVVRHEVEVSCRPDQMPSALTLNLEGWNVGDSIHISAFDLPEGVTPTITDRDFTVVTIAAPSAMKGASEDTDEEAGEEAEAEAAEEGESED</sequence>
<dbReference type="AlphaFoldDB" id="A0A9J7AYC1"/>
<comment type="function">
    <text evidence="5">This is one of the proteins that binds to the 5S RNA in the ribosome where it forms part of the central protuberance.</text>
</comment>
<dbReference type="PANTHER" id="PTHR33284:SF1">
    <property type="entry name" value="RIBOSOMAL PROTEIN L25_GLN-TRNA SYNTHETASE, ANTI-CODON-BINDING DOMAIN-CONTAINING PROTEIN"/>
    <property type="match status" value="1"/>
</dbReference>
<dbReference type="GO" id="GO:0003735">
    <property type="term" value="F:structural constituent of ribosome"/>
    <property type="evidence" value="ECO:0007669"/>
    <property type="project" value="InterPro"/>
</dbReference>
<dbReference type="InterPro" id="IPR020057">
    <property type="entry name" value="Ribosomal_bL25_b-dom"/>
</dbReference>
<feature type="compositionally biased region" description="Acidic residues" evidence="6">
    <location>
        <begin position="195"/>
        <end position="217"/>
    </location>
</feature>
<dbReference type="InterPro" id="IPR029751">
    <property type="entry name" value="Ribosomal_L25_dom"/>
</dbReference>
<proteinExistence type="inferred from homology"/>
<keyword evidence="3 5" id="KW-0689">Ribosomal protein</keyword>
<evidence type="ECO:0000256" key="5">
    <source>
        <dbReference type="HAMAP-Rule" id="MF_01334"/>
    </source>
</evidence>
<keyword evidence="4 5" id="KW-0687">Ribonucleoprotein</keyword>
<dbReference type="InterPro" id="IPR011035">
    <property type="entry name" value="Ribosomal_bL25/Gln-tRNA_synth"/>
</dbReference>
<dbReference type="InterPro" id="IPR001021">
    <property type="entry name" value="Ribosomal_bL25_long"/>
</dbReference>
<feature type="region of interest" description="Disordered" evidence="6">
    <location>
        <begin position="189"/>
        <end position="217"/>
    </location>
</feature>
<dbReference type="Gene3D" id="2.170.120.20">
    <property type="entry name" value="Ribosomal protein L25, beta domain"/>
    <property type="match status" value="1"/>
</dbReference>
<feature type="domain" description="Large ribosomal subunit protein bL25 beta" evidence="8">
    <location>
        <begin position="103"/>
        <end position="187"/>
    </location>
</feature>
<evidence type="ECO:0000256" key="3">
    <source>
        <dbReference type="ARBA" id="ARBA00022980"/>
    </source>
</evidence>
<dbReference type="PANTHER" id="PTHR33284">
    <property type="entry name" value="RIBOSOMAL PROTEIN L25/GLN-TRNA SYNTHETASE, ANTI-CODON-BINDING DOMAIN-CONTAINING PROTEIN"/>
    <property type="match status" value="1"/>
</dbReference>
<dbReference type="NCBIfam" id="NF004128">
    <property type="entry name" value="PRK05618.1-2"/>
    <property type="match status" value="1"/>
</dbReference>
<dbReference type="EMBL" id="CP102480">
    <property type="protein sequence ID" value="UUX51268.1"/>
    <property type="molecule type" value="Genomic_DNA"/>
</dbReference>
<dbReference type="NCBIfam" id="TIGR00731">
    <property type="entry name" value="bL25_bact_ctc"/>
    <property type="match status" value="1"/>
</dbReference>
<dbReference type="InterPro" id="IPR020055">
    <property type="entry name" value="Ribosomal_bL25_short"/>
</dbReference>
<protein>
    <recommendedName>
        <fullName evidence="5">Large ribosomal subunit protein bL25</fullName>
    </recommendedName>
    <alternativeName>
        <fullName evidence="5">General stress protein CTC</fullName>
    </alternativeName>
</protein>
<dbReference type="NCBIfam" id="NF004612">
    <property type="entry name" value="PRK05943.1"/>
    <property type="match status" value="1"/>
</dbReference>
<dbReference type="GO" id="GO:0006412">
    <property type="term" value="P:translation"/>
    <property type="evidence" value="ECO:0007669"/>
    <property type="project" value="UniProtKB-UniRule"/>
</dbReference>
<evidence type="ECO:0000256" key="1">
    <source>
        <dbReference type="ARBA" id="ARBA00022730"/>
    </source>
</evidence>
<name>A0A9J7AYC1_9PROT</name>
<keyword evidence="1 5" id="KW-0699">rRNA-binding</keyword>
<evidence type="ECO:0000256" key="6">
    <source>
        <dbReference type="SAM" id="MobiDB-lite"/>
    </source>
</evidence>
<dbReference type="InterPro" id="IPR020930">
    <property type="entry name" value="Ribosomal_uL5_bac-type"/>
</dbReference>
<dbReference type="Gene3D" id="2.40.240.10">
    <property type="entry name" value="Ribosomal Protein L25, Chain P"/>
    <property type="match status" value="1"/>
</dbReference>
<dbReference type="Proteomes" id="UP001060336">
    <property type="component" value="Chromosome"/>
</dbReference>
<organism evidence="9 10">
    <name type="scientific">Nisaea acidiphila</name>
    <dbReference type="NCBI Taxonomy" id="1862145"/>
    <lineage>
        <taxon>Bacteria</taxon>
        <taxon>Pseudomonadati</taxon>
        <taxon>Pseudomonadota</taxon>
        <taxon>Alphaproteobacteria</taxon>
        <taxon>Rhodospirillales</taxon>
        <taxon>Thalassobaculaceae</taxon>
        <taxon>Nisaea</taxon>
    </lineage>
</organism>
<accession>A0A9J7AYC1</accession>
<dbReference type="KEGG" id="naci:NUH88_06135"/>
<feature type="domain" description="Large ribosomal subunit protein bL25 L25" evidence="7">
    <location>
        <begin position="7"/>
        <end position="94"/>
    </location>
</feature>
<dbReference type="SUPFAM" id="SSF50715">
    <property type="entry name" value="Ribosomal protein L25-like"/>
    <property type="match status" value="1"/>
</dbReference>
<dbReference type="GO" id="GO:0008097">
    <property type="term" value="F:5S rRNA binding"/>
    <property type="evidence" value="ECO:0007669"/>
    <property type="project" value="InterPro"/>
</dbReference>
<evidence type="ECO:0000313" key="9">
    <source>
        <dbReference type="EMBL" id="UUX51268.1"/>
    </source>
</evidence>
<comment type="similarity">
    <text evidence="5">Belongs to the bacterial ribosomal protein bL25 family. CTC subfamily.</text>
</comment>
<keyword evidence="2 5" id="KW-0694">RNA-binding</keyword>
<dbReference type="CDD" id="cd00495">
    <property type="entry name" value="Ribosomal_L25_TL5_CTC"/>
    <property type="match status" value="1"/>
</dbReference>
<gene>
    <name evidence="5" type="primary">rplY</name>
    <name evidence="5" type="synonym">ctc</name>
    <name evidence="9" type="ORF">NUH88_06135</name>
</gene>
<dbReference type="GO" id="GO:0022625">
    <property type="term" value="C:cytosolic large ribosomal subunit"/>
    <property type="evidence" value="ECO:0007669"/>
    <property type="project" value="TreeGrafter"/>
</dbReference>
<evidence type="ECO:0000313" key="10">
    <source>
        <dbReference type="Proteomes" id="UP001060336"/>
    </source>
</evidence>
<comment type="subunit">
    <text evidence="5">Part of the 50S ribosomal subunit; part of the 5S rRNA/L5/L18/L25 subcomplex. Contacts the 5S rRNA. Binds to the 5S rRNA independently of L5 and L18.</text>
</comment>
<evidence type="ECO:0000256" key="4">
    <source>
        <dbReference type="ARBA" id="ARBA00023274"/>
    </source>
</evidence>
<dbReference type="Pfam" id="PF14693">
    <property type="entry name" value="Ribosomal_TL5_C"/>
    <property type="match status" value="1"/>
</dbReference>